<dbReference type="SUPFAM" id="SSF53822">
    <property type="entry name" value="Periplasmic binding protein-like I"/>
    <property type="match status" value="1"/>
</dbReference>
<name>A0A0F9P6M3_9ZZZZ</name>
<keyword evidence="1" id="KW-0732">Signal</keyword>
<dbReference type="Pfam" id="PF13458">
    <property type="entry name" value="Peripla_BP_6"/>
    <property type="match status" value="1"/>
</dbReference>
<dbReference type="InterPro" id="IPR051010">
    <property type="entry name" value="BCAA_transport"/>
</dbReference>
<gene>
    <name evidence="3" type="ORF">LCGC14_0881860</name>
</gene>
<evidence type="ECO:0000313" key="3">
    <source>
        <dbReference type="EMBL" id="KKN25729.1"/>
    </source>
</evidence>
<evidence type="ECO:0000259" key="2">
    <source>
        <dbReference type="Pfam" id="PF13458"/>
    </source>
</evidence>
<dbReference type="EMBL" id="LAZR01002779">
    <property type="protein sequence ID" value="KKN25729.1"/>
    <property type="molecule type" value="Genomic_DNA"/>
</dbReference>
<feature type="domain" description="Leucine-binding protein" evidence="2">
    <location>
        <begin position="62"/>
        <end position="393"/>
    </location>
</feature>
<organism evidence="3">
    <name type="scientific">marine sediment metagenome</name>
    <dbReference type="NCBI Taxonomy" id="412755"/>
    <lineage>
        <taxon>unclassified sequences</taxon>
        <taxon>metagenomes</taxon>
        <taxon>ecological metagenomes</taxon>
    </lineage>
</organism>
<protein>
    <recommendedName>
        <fullName evidence="2">Leucine-binding protein domain-containing protein</fullName>
    </recommendedName>
</protein>
<comment type="caution">
    <text evidence="3">The sequence shown here is derived from an EMBL/GenBank/DDBJ whole genome shotgun (WGS) entry which is preliminary data.</text>
</comment>
<dbReference type="Gene3D" id="3.40.50.2300">
    <property type="match status" value="2"/>
</dbReference>
<dbReference type="AlphaFoldDB" id="A0A0F9P6M3"/>
<proteinExistence type="predicted"/>
<sequence length="470" mass="50036">MASKRIIAIILVAVIAVGGGAAAWFFLLAPGAGTYKWTASDAPGAPSTINASQIIRVGVIGDTERIQGEGSVNGAKLAAKEINLRGGVTVDGSVYYIGITSENSDEANPVLDTAVAVSAAKRLINYKKVQFATGGFRTEAGLAYQDLWMEKKIIFFNTGAATAALTGKVLSEYATYKYFFQPSPMNTTGLAIELIKLVISTGMSQTAMIGSNVTRFSFLREDYAWTAGFAGLMIPALTNNSVFNMTFTGASIAFAPDATTLEMNAHWNNIESNNTQIVIPLISGPIGLTYMTSYASIKPKCIPIGINVVAQDGNFYSDSAGAAAYGVTLESVFETNKTSLTLPFWKHYVGNYSGVTPIYTATGSYDAIYQLAWALEGADTFDPDDLVTQLETLIPGASLEGAGGNGAYDQSHSPYYGWPYGIGLAIQWQNDTKKHLVPAPGIYPSGGPLGNALVNMTALQLPDWGLYFYD</sequence>
<evidence type="ECO:0000256" key="1">
    <source>
        <dbReference type="ARBA" id="ARBA00022729"/>
    </source>
</evidence>
<accession>A0A0F9P6M3</accession>
<dbReference type="PANTHER" id="PTHR30483:SF6">
    <property type="entry name" value="PERIPLASMIC BINDING PROTEIN OF ABC TRANSPORTER FOR NATURAL AMINO ACIDS"/>
    <property type="match status" value="1"/>
</dbReference>
<dbReference type="PANTHER" id="PTHR30483">
    <property type="entry name" value="LEUCINE-SPECIFIC-BINDING PROTEIN"/>
    <property type="match status" value="1"/>
</dbReference>
<reference evidence="3" key="1">
    <citation type="journal article" date="2015" name="Nature">
        <title>Complex archaea that bridge the gap between prokaryotes and eukaryotes.</title>
        <authorList>
            <person name="Spang A."/>
            <person name="Saw J.H."/>
            <person name="Jorgensen S.L."/>
            <person name="Zaremba-Niedzwiedzka K."/>
            <person name="Martijn J."/>
            <person name="Lind A.E."/>
            <person name="van Eijk R."/>
            <person name="Schleper C."/>
            <person name="Guy L."/>
            <person name="Ettema T.J."/>
        </authorList>
    </citation>
    <scope>NUCLEOTIDE SEQUENCE</scope>
</reference>
<dbReference type="InterPro" id="IPR028082">
    <property type="entry name" value="Peripla_BP_I"/>
</dbReference>
<dbReference type="InterPro" id="IPR028081">
    <property type="entry name" value="Leu-bd"/>
</dbReference>